<keyword evidence="2" id="KW-1185">Reference proteome</keyword>
<protein>
    <submittedName>
        <fullName evidence="1">Uncharacterized protein</fullName>
    </submittedName>
</protein>
<accession>A0A1S6U879</accession>
<evidence type="ECO:0000313" key="1">
    <source>
        <dbReference type="EMBL" id="AQW87956.1"/>
    </source>
</evidence>
<name>A0A1S6U879_9BACT</name>
<proteinExistence type="predicted"/>
<evidence type="ECO:0000313" key="2">
    <source>
        <dbReference type="Proteomes" id="UP000190868"/>
    </source>
</evidence>
<dbReference type="AlphaFoldDB" id="A0A1S6U879"/>
<sequence>MSAKKFESKDLKSLIDLEIAVIKRYYQHTKEVNSFSLIYFKLPDPIYWYEEIFERILRNTDAVVNEGNHFIAILYATNKNGASKLLAGIQEFLNEKPIDLVISYPNDGKDTNTILNKIQDEIIDNYGISLECLKIEEPIDIFEL</sequence>
<dbReference type="RefSeq" id="WP_078423518.1">
    <property type="nucleotide sequence ID" value="NZ_CP017018.1"/>
</dbReference>
<dbReference type="KEGG" id="cpin:CPIN18020_1109"/>
<dbReference type="GeneID" id="56566749"/>
<dbReference type="EMBL" id="CP017258">
    <property type="protein sequence ID" value="AQW87956.1"/>
    <property type="molecule type" value="Genomic_DNA"/>
</dbReference>
<gene>
    <name evidence="1" type="ORF">CPIN18021_1158</name>
</gene>
<reference evidence="2" key="1">
    <citation type="submission" date="2016-09" db="EMBL/GenBank/DDBJ databases">
        <title>Comparative genomics of the Campylobacter concisus group.</title>
        <authorList>
            <person name="Miller W.G."/>
            <person name="Yee E."/>
            <person name="Chapman M.H."/>
            <person name="Huynh S."/>
            <person name="Bono J.L."/>
            <person name="On S.L.W."/>
            <person name="StLeger J."/>
            <person name="Foster G."/>
            <person name="Parker C.T."/>
        </authorList>
    </citation>
    <scope>NUCLEOTIDE SEQUENCE [LARGE SCALE GENOMIC DNA]</scope>
    <source>
        <strain evidence="2">RM18021</strain>
    </source>
</reference>
<organism evidence="1 2">
    <name type="scientific">Campylobacter pinnipediorum subsp. caledonicus</name>
    <dbReference type="NCBI Taxonomy" id="1874362"/>
    <lineage>
        <taxon>Bacteria</taxon>
        <taxon>Pseudomonadati</taxon>
        <taxon>Campylobacterota</taxon>
        <taxon>Epsilonproteobacteria</taxon>
        <taxon>Campylobacterales</taxon>
        <taxon>Campylobacteraceae</taxon>
        <taxon>Campylobacter</taxon>
    </lineage>
</organism>
<dbReference type="Proteomes" id="UP000190868">
    <property type="component" value="Chromosome"/>
</dbReference>